<dbReference type="InterPro" id="IPR027417">
    <property type="entry name" value="P-loop_NTPase"/>
</dbReference>
<feature type="transmembrane region" description="Helical" evidence="7">
    <location>
        <begin position="280"/>
        <end position="300"/>
    </location>
</feature>
<protein>
    <submittedName>
        <fullName evidence="10">Lactococcin-G-processing and transport ATP-binding protein LagD</fullName>
        <ecNumber evidence="10">3.4.22.-</ecNumber>
    </submittedName>
</protein>
<dbReference type="SMART" id="SM00382">
    <property type="entry name" value="AAA"/>
    <property type="match status" value="1"/>
</dbReference>
<evidence type="ECO:0000256" key="1">
    <source>
        <dbReference type="ARBA" id="ARBA00004651"/>
    </source>
</evidence>
<dbReference type="Proteomes" id="UP000272908">
    <property type="component" value="Unassembled WGS sequence"/>
</dbReference>
<dbReference type="PANTHER" id="PTHR24221:SF654">
    <property type="entry name" value="ATP-BINDING CASSETTE SUB-FAMILY B MEMBER 6"/>
    <property type="match status" value="1"/>
</dbReference>
<comment type="subcellular location">
    <subcellularLocation>
        <location evidence="1">Cell membrane</location>
        <topology evidence="1">Multi-pass membrane protein</topology>
    </subcellularLocation>
</comment>
<dbReference type="GO" id="GO:0005524">
    <property type="term" value="F:ATP binding"/>
    <property type="evidence" value="ECO:0007669"/>
    <property type="project" value="UniProtKB-KW"/>
</dbReference>
<dbReference type="InterPro" id="IPR017871">
    <property type="entry name" value="ABC_transporter-like_CS"/>
</dbReference>
<evidence type="ECO:0000259" key="9">
    <source>
        <dbReference type="PROSITE" id="PS50929"/>
    </source>
</evidence>
<feature type="transmembrane region" description="Helical" evidence="7">
    <location>
        <begin position="166"/>
        <end position="185"/>
    </location>
</feature>
<dbReference type="GO" id="GO:0016887">
    <property type="term" value="F:ATP hydrolysis activity"/>
    <property type="evidence" value="ECO:0007669"/>
    <property type="project" value="InterPro"/>
</dbReference>
<dbReference type="PROSITE" id="PS00211">
    <property type="entry name" value="ABC_TRANSPORTER_1"/>
    <property type="match status" value="1"/>
</dbReference>
<feature type="transmembrane region" description="Helical" evidence="7">
    <location>
        <begin position="42"/>
        <end position="62"/>
    </location>
</feature>
<name>A0A3B0M572_9RHOB</name>
<dbReference type="GO" id="GO:0034040">
    <property type="term" value="F:ATPase-coupled lipid transmembrane transporter activity"/>
    <property type="evidence" value="ECO:0007669"/>
    <property type="project" value="TreeGrafter"/>
</dbReference>
<dbReference type="GO" id="GO:0140359">
    <property type="term" value="F:ABC-type transporter activity"/>
    <property type="evidence" value="ECO:0007669"/>
    <property type="project" value="InterPro"/>
</dbReference>
<dbReference type="Gene3D" id="1.20.1560.10">
    <property type="entry name" value="ABC transporter type 1, transmembrane domain"/>
    <property type="match status" value="1"/>
</dbReference>
<evidence type="ECO:0000256" key="3">
    <source>
        <dbReference type="ARBA" id="ARBA00022741"/>
    </source>
</evidence>
<dbReference type="PROSITE" id="PS50893">
    <property type="entry name" value="ABC_TRANSPORTER_2"/>
    <property type="match status" value="1"/>
</dbReference>
<accession>A0A3B0M572</accession>
<evidence type="ECO:0000256" key="4">
    <source>
        <dbReference type="ARBA" id="ARBA00022840"/>
    </source>
</evidence>
<dbReference type="InterPro" id="IPR003593">
    <property type="entry name" value="AAA+_ATPase"/>
</dbReference>
<evidence type="ECO:0000256" key="2">
    <source>
        <dbReference type="ARBA" id="ARBA00022692"/>
    </source>
</evidence>
<evidence type="ECO:0000256" key="7">
    <source>
        <dbReference type="SAM" id="Phobius"/>
    </source>
</evidence>
<dbReference type="PANTHER" id="PTHR24221">
    <property type="entry name" value="ATP-BINDING CASSETTE SUB-FAMILY B"/>
    <property type="match status" value="1"/>
</dbReference>
<keyword evidence="6 7" id="KW-0472">Membrane</keyword>
<keyword evidence="3" id="KW-0547">Nucleotide-binding</keyword>
<evidence type="ECO:0000313" key="10">
    <source>
        <dbReference type="EMBL" id="SUZ31241.1"/>
    </source>
</evidence>
<dbReference type="AlphaFoldDB" id="A0A3B0M572"/>
<keyword evidence="10" id="KW-0378">Hydrolase</keyword>
<dbReference type="InterPro" id="IPR011527">
    <property type="entry name" value="ABC1_TM_dom"/>
</dbReference>
<dbReference type="EC" id="3.4.22.-" evidence="10"/>
<evidence type="ECO:0000256" key="6">
    <source>
        <dbReference type="ARBA" id="ARBA00023136"/>
    </source>
</evidence>
<reference evidence="11" key="1">
    <citation type="submission" date="2018-08" db="EMBL/GenBank/DDBJ databases">
        <authorList>
            <person name="Rodrigo-Torres L."/>
            <person name="Arahal R. D."/>
            <person name="Lucena T."/>
        </authorList>
    </citation>
    <scope>NUCLEOTIDE SEQUENCE [LARGE SCALE GENOMIC DNA]</scope>
    <source>
        <strain evidence="11">CECT 7235</strain>
    </source>
</reference>
<dbReference type="Pfam" id="PF00664">
    <property type="entry name" value="ABC_membrane"/>
    <property type="match status" value="1"/>
</dbReference>
<sequence length="546" mass="57505">MSDIWYVFRLIWTAQRQALLRGVALGFVVLVMGGLLLGVSGWFITAAAAAGLLGMGAVFDVFSPSAAIRFLALGRTAARYGERMLTHDATLRALETLRLRLLRGLLRLPFNAMARLRGAQAIASLTADIDALDGVPLRLVLPLIAGLGTHVLAVAILWWLVGPALALLSGLGWTLGAALVIWLAARPAAPLARRAEAAMQAMRARIIDLVRSRDTLAAHGRLGAQADSALKAHARFDALRARLDTVERRTGAAVSVLATLMAGGALWLGAAMVQAGQLDAALAALGFFTMLALAETVAPLRRAVADLGRMAVAARRVRRSLDRADAASAGRVALPEYLRVDGITLARPGGAVALVRDLGFELHPRQTLALTGPSGCGKSTVLQTLAGLVPLDAGQIMLGDLSLGDWSEDGLRQHITYLPQRSALMAGSVREALQLARPDASDAELWAVLQAVALADTISPNGGLDMVLGPRGAGMSGGESRRLTLARAVLRRPTLLLLDEPTEGLDDATATQVLAGLRRYLPDAMIVLASHHAREAATADRTITLG</sequence>
<keyword evidence="5 7" id="KW-1133">Transmembrane helix</keyword>
<dbReference type="SUPFAM" id="SSF52540">
    <property type="entry name" value="P-loop containing nucleoside triphosphate hydrolases"/>
    <property type="match status" value="1"/>
</dbReference>
<dbReference type="OrthoDB" id="5288404at2"/>
<keyword evidence="2 7" id="KW-0812">Transmembrane</keyword>
<dbReference type="RefSeq" id="WP_121093532.1">
    <property type="nucleotide sequence ID" value="NZ_UIHC01000006.1"/>
</dbReference>
<dbReference type="InterPro" id="IPR039421">
    <property type="entry name" value="Type_1_exporter"/>
</dbReference>
<proteinExistence type="predicted"/>
<gene>
    <name evidence="10" type="primary">lagD</name>
    <name evidence="10" type="ORF">ROE7235_00977</name>
</gene>
<evidence type="ECO:0000259" key="8">
    <source>
        <dbReference type="PROSITE" id="PS50893"/>
    </source>
</evidence>
<dbReference type="Gene3D" id="3.40.50.300">
    <property type="entry name" value="P-loop containing nucleotide triphosphate hydrolases"/>
    <property type="match status" value="1"/>
</dbReference>
<feature type="transmembrane region" description="Helical" evidence="7">
    <location>
        <begin position="139"/>
        <end position="160"/>
    </location>
</feature>
<evidence type="ECO:0000313" key="11">
    <source>
        <dbReference type="Proteomes" id="UP000272908"/>
    </source>
</evidence>
<keyword evidence="4 10" id="KW-0067">ATP-binding</keyword>
<keyword evidence="11" id="KW-1185">Reference proteome</keyword>
<dbReference type="InterPro" id="IPR036640">
    <property type="entry name" value="ABC1_TM_sf"/>
</dbReference>
<dbReference type="EMBL" id="UIHC01000006">
    <property type="protein sequence ID" value="SUZ31241.1"/>
    <property type="molecule type" value="Genomic_DNA"/>
</dbReference>
<feature type="transmembrane region" description="Helical" evidence="7">
    <location>
        <begin position="18"/>
        <end position="36"/>
    </location>
</feature>
<dbReference type="InterPro" id="IPR003439">
    <property type="entry name" value="ABC_transporter-like_ATP-bd"/>
</dbReference>
<feature type="domain" description="ABC transporter" evidence="8">
    <location>
        <begin position="338"/>
        <end position="546"/>
    </location>
</feature>
<dbReference type="GO" id="GO:0005886">
    <property type="term" value="C:plasma membrane"/>
    <property type="evidence" value="ECO:0007669"/>
    <property type="project" value="UniProtKB-SubCell"/>
</dbReference>
<dbReference type="Pfam" id="PF00005">
    <property type="entry name" value="ABC_tran"/>
    <property type="match status" value="1"/>
</dbReference>
<dbReference type="SUPFAM" id="SSF90123">
    <property type="entry name" value="ABC transporter transmembrane region"/>
    <property type="match status" value="1"/>
</dbReference>
<dbReference type="PROSITE" id="PS50929">
    <property type="entry name" value="ABC_TM1F"/>
    <property type="match status" value="1"/>
</dbReference>
<feature type="transmembrane region" description="Helical" evidence="7">
    <location>
        <begin position="250"/>
        <end position="268"/>
    </location>
</feature>
<evidence type="ECO:0000256" key="5">
    <source>
        <dbReference type="ARBA" id="ARBA00022989"/>
    </source>
</evidence>
<feature type="domain" description="ABC transmembrane type-1" evidence="9">
    <location>
        <begin position="22"/>
        <end position="309"/>
    </location>
</feature>
<organism evidence="10 11">
    <name type="scientific">Roseinatronobacter ekhonensis</name>
    <dbReference type="NCBI Taxonomy" id="254356"/>
    <lineage>
        <taxon>Bacteria</taxon>
        <taxon>Pseudomonadati</taxon>
        <taxon>Pseudomonadota</taxon>
        <taxon>Alphaproteobacteria</taxon>
        <taxon>Rhodobacterales</taxon>
        <taxon>Paracoccaceae</taxon>
        <taxon>Roseinatronobacter</taxon>
    </lineage>
</organism>